<evidence type="ECO:0000313" key="3">
    <source>
        <dbReference type="Proteomes" id="UP001055172"/>
    </source>
</evidence>
<feature type="compositionally biased region" description="Basic and acidic residues" evidence="1">
    <location>
        <begin position="68"/>
        <end position="82"/>
    </location>
</feature>
<accession>A0AA37GZM5</accession>
<dbReference type="AlphaFoldDB" id="A0AA37GZM5"/>
<protein>
    <submittedName>
        <fullName evidence="2">Uncharacterized protein</fullName>
    </submittedName>
</protein>
<evidence type="ECO:0000313" key="2">
    <source>
        <dbReference type="EMBL" id="GJC90288.1"/>
    </source>
</evidence>
<feature type="compositionally biased region" description="Polar residues" evidence="1">
    <location>
        <begin position="15"/>
        <end position="38"/>
    </location>
</feature>
<name>A0AA37GZM5_9PEZI</name>
<proteinExistence type="predicted"/>
<gene>
    <name evidence="2" type="ORF">ColLi_13126</name>
</gene>
<dbReference type="EMBL" id="BPPX01000051">
    <property type="protein sequence ID" value="GJC90288.1"/>
    <property type="molecule type" value="Genomic_DNA"/>
</dbReference>
<dbReference type="Proteomes" id="UP001055172">
    <property type="component" value="Unassembled WGS sequence"/>
</dbReference>
<evidence type="ECO:0000256" key="1">
    <source>
        <dbReference type="SAM" id="MobiDB-lite"/>
    </source>
</evidence>
<comment type="caution">
    <text evidence="2">The sequence shown here is derived from an EMBL/GenBank/DDBJ whole genome shotgun (WGS) entry which is preliminary data.</text>
</comment>
<keyword evidence="3" id="KW-1185">Reference proteome</keyword>
<feature type="region of interest" description="Disordered" evidence="1">
    <location>
        <begin position="1"/>
        <end position="82"/>
    </location>
</feature>
<reference evidence="2 3" key="1">
    <citation type="submission" date="2021-07" db="EMBL/GenBank/DDBJ databases">
        <title>Genome data of Colletotrichum spaethianum.</title>
        <authorList>
            <person name="Utami Y.D."/>
            <person name="Hiruma K."/>
        </authorList>
    </citation>
    <scope>NUCLEOTIDE SEQUENCE [LARGE SCALE GENOMIC DNA]</scope>
    <source>
        <strain evidence="2 3">MAFF 242679</strain>
    </source>
</reference>
<organism evidence="2 3">
    <name type="scientific">Colletotrichum liriopes</name>
    <dbReference type="NCBI Taxonomy" id="708192"/>
    <lineage>
        <taxon>Eukaryota</taxon>
        <taxon>Fungi</taxon>
        <taxon>Dikarya</taxon>
        <taxon>Ascomycota</taxon>
        <taxon>Pezizomycotina</taxon>
        <taxon>Sordariomycetes</taxon>
        <taxon>Hypocreomycetidae</taxon>
        <taxon>Glomerellales</taxon>
        <taxon>Glomerellaceae</taxon>
        <taxon>Colletotrichum</taxon>
        <taxon>Colletotrichum spaethianum species complex</taxon>
    </lineage>
</organism>
<sequence length="82" mass="8481">MLVPGSDGIPPISRTLISNPPTAETVTTAPIHNTGTTLDETKGKEPAVFLTTPPPQTTPLPTGSTGGLDDRDAQDLSKAMLE</sequence>